<feature type="domain" description="O-methyltransferase dimerisation" evidence="5">
    <location>
        <begin position="87"/>
        <end position="155"/>
    </location>
</feature>
<dbReference type="AlphaFoldDB" id="A0A1B8GNN6"/>
<sequence>MSTQDLTKLAAELSAHAKVLQDHLEANKLSGLSLDKDALIDAPFDPANLEIQGARAALIKTSKLIHDLALGPKEIMLERSTNTKFDQMTLHAVVRFGIAEAIPLDKPITFEAVAKKVGLSTDRVTRLLRHSMTNNLFEEPRAGYVGHTALSSIIVREPLSRSWILHNFEEIATTKFLEAYDKYGETDEPTETATSLAFDYFTKHPKDNLWTFLENDGEGEQKGYRMRRFAEAMVWVSGHKNDQDMILATGFGWASLGEATVADVGGSVGHCSIAIAKKFPSLKFIVQDFGALEPAFQAALPTEIKDQVSFQPHDFFTPQTTKADVYFLRHVLHDYSDPYAIKILRNLLPTLVPGNRIILCEIVLPPPGAPLPPSVVRVMHSIDLQMMVVQNAKERSEEQWIDLLARADSRFKLVNIGRVPALQSFLEIKFDSA</sequence>
<dbReference type="SUPFAM" id="SSF46785">
    <property type="entry name" value="Winged helix' DNA-binding domain"/>
    <property type="match status" value="1"/>
</dbReference>
<dbReference type="InterPro" id="IPR036388">
    <property type="entry name" value="WH-like_DNA-bd_sf"/>
</dbReference>
<feature type="domain" description="O-methyltransferase C-terminal" evidence="4">
    <location>
        <begin position="259"/>
        <end position="407"/>
    </location>
</feature>
<dbReference type="InterPro" id="IPR001077">
    <property type="entry name" value="COMT_C"/>
</dbReference>
<dbReference type="RefSeq" id="XP_018131141.1">
    <property type="nucleotide sequence ID" value="XM_018273795.2"/>
</dbReference>
<keyword evidence="2" id="KW-0808">Transferase</keyword>
<dbReference type="InterPro" id="IPR029063">
    <property type="entry name" value="SAM-dependent_MTases_sf"/>
</dbReference>
<evidence type="ECO:0000313" key="7">
    <source>
        <dbReference type="Proteomes" id="UP000091956"/>
    </source>
</evidence>
<dbReference type="GeneID" id="28837706"/>
<keyword evidence="1" id="KW-0489">Methyltransferase</keyword>
<dbReference type="Proteomes" id="UP000091956">
    <property type="component" value="Unassembled WGS sequence"/>
</dbReference>
<dbReference type="PANTHER" id="PTHR43712">
    <property type="entry name" value="PUTATIVE (AFU_ORTHOLOGUE AFUA_4G14580)-RELATED"/>
    <property type="match status" value="1"/>
</dbReference>
<dbReference type="InterPro" id="IPR016461">
    <property type="entry name" value="COMT-like"/>
</dbReference>
<protein>
    <submittedName>
        <fullName evidence="6">Uncharacterized protein</fullName>
    </submittedName>
</protein>
<name>A0A1B8GNN6_9PEZI</name>
<dbReference type="GO" id="GO:0046983">
    <property type="term" value="F:protein dimerization activity"/>
    <property type="evidence" value="ECO:0007669"/>
    <property type="project" value="InterPro"/>
</dbReference>
<dbReference type="GO" id="GO:0032259">
    <property type="term" value="P:methylation"/>
    <property type="evidence" value="ECO:0007669"/>
    <property type="project" value="UniProtKB-KW"/>
</dbReference>
<evidence type="ECO:0000256" key="1">
    <source>
        <dbReference type="ARBA" id="ARBA00022603"/>
    </source>
</evidence>
<evidence type="ECO:0000313" key="6">
    <source>
        <dbReference type="EMBL" id="OBT97408.1"/>
    </source>
</evidence>
<dbReference type="Pfam" id="PF00891">
    <property type="entry name" value="Methyltransf_2"/>
    <property type="match status" value="1"/>
</dbReference>
<keyword evidence="7" id="KW-1185">Reference proteome</keyword>
<gene>
    <name evidence="6" type="ORF">VE01_04320</name>
</gene>
<evidence type="ECO:0000256" key="3">
    <source>
        <dbReference type="ARBA" id="ARBA00022691"/>
    </source>
</evidence>
<evidence type="ECO:0000259" key="5">
    <source>
        <dbReference type="Pfam" id="PF08100"/>
    </source>
</evidence>
<dbReference type="OrthoDB" id="1606438at2759"/>
<dbReference type="GO" id="GO:0008171">
    <property type="term" value="F:O-methyltransferase activity"/>
    <property type="evidence" value="ECO:0007669"/>
    <property type="project" value="InterPro"/>
</dbReference>
<dbReference type="SUPFAM" id="SSF53335">
    <property type="entry name" value="S-adenosyl-L-methionine-dependent methyltransferases"/>
    <property type="match status" value="1"/>
</dbReference>
<keyword evidence="3" id="KW-0949">S-adenosyl-L-methionine</keyword>
<dbReference type="PANTHER" id="PTHR43712:SF15">
    <property type="entry name" value="MONODICTYPHENONE CLUSTER TRANSCRIPTIONAL COACTIVATOR MDPA"/>
    <property type="match status" value="1"/>
</dbReference>
<evidence type="ECO:0000256" key="2">
    <source>
        <dbReference type="ARBA" id="ARBA00022679"/>
    </source>
</evidence>
<evidence type="ECO:0000259" key="4">
    <source>
        <dbReference type="Pfam" id="PF00891"/>
    </source>
</evidence>
<dbReference type="Pfam" id="PF08100">
    <property type="entry name" value="Dimerisation"/>
    <property type="match status" value="1"/>
</dbReference>
<organism evidence="6 7">
    <name type="scientific">Pseudogymnoascus verrucosus</name>
    <dbReference type="NCBI Taxonomy" id="342668"/>
    <lineage>
        <taxon>Eukaryota</taxon>
        <taxon>Fungi</taxon>
        <taxon>Dikarya</taxon>
        <taxon>Ascomycota</taxon>
        <taxon>Pezizomycotina</taxon>
        <taxon>Leotiomycetes</taxon>
        <taxon>Thelebolales</taxon>
        <taxon>Thelebolaceae</taxon>
        <taxon>Pseudogymnoascus</taxon>
    </lineage>
</organism>
<reference evidence="7" key="2">
    <citation type="journal article" date="2018" name="Nat. Commun.">
        <title>Extreme sensitivity to ultraviolet light in the fungal pathogen causing white-nose syndrome of bats.</title>
        <authorList>
            <person name="Palmer J.M."/>
            <person name="Drees K.P."/>
            <person name="Foster J.T."/>
            <person name="Lindner D.L."/>
        </authorList>
    </citation>
    <scope>NUCLEOTIDE SEQUENCE [LARGE SCALE GENOMIC DNA]</scope>
    <source>
        <strain evidence="7">UAMH 10579</strain>
    </source>
</reference>
<accession>A0A1B8GNN6</accession>
<reference evidence="6 7" key="1">
    <citation type="submission" date="2016-03" db="EMBL/GenBank/DDBJ databases">
        <title>Comparative genomics of Pseudogymnoascus destructans, the fungus causing white-nose syndrome of bats.</title>
        <authorList>
            <person name="Palmer J.M."/>
            <person name="Drees K.P."/>
            <person name="Foster J.T."/>
            <person name="Lindner D.L."/>
        </authorList>
    </citation>
    <scope>NUCLEOTIDE SEQUENCE [LARGE SCALE GENOMIC DNA]</scope>
    <source>
        <strain evidence="6 7">UAMH 10579</strain>
    </source>
</reference>
<dbReference type="InterPro" id="IPR012967">
    <property type="entry name" value="COMT_dimerisation"/>
</dbReference>
<dbReference type="InterPro" id="IPR036390">
    <property type="entry name" value="WH_DNA-bd_sf"/>
</dbReference>
<dbReference type="Gene3D" id="3.40.50.150">
    <property type="entry name" value="Vaccinia Virus protein VP39"/>
    <property type="match status" value="1"/>
</dbReference>
<dbReference type="PROSITE" id="PS51683">
    <property type="entry name" value="SAM_OMT_II"/>
    <property type="match status" value="1"/>
</dbReference>
<dbReference type="Gene3D" id="1.10.10.10">
    <property type="entry name" value="Winged helix-like DNA-binding domain superfamily/Winged helix DNA-binding domain"/>
    <property type="match status" value="1"/>
</dbReference>
<proteinExistence type="predicted"/>
<dbReference type="EMBL" id="KV460222">
    <property type="protein sequence ID" value="OBT97408.1"/>
    <property type="molecule type" value="Genomic_DNA"/>
</dbReference>